<keyword evidence="1" id="KW-0472">Membrane</keyword>
<dbReference type="PANTHER" id="PTHR33264">
    <property type="entry name" value="EXPRESSED PROTEIN"/>
    <property type="match status" value="1"/>
</dbReference>
<keyword evidence="1" id="KW-0812">Transmembrane</keyword>
<comment type="caution">
    <text evidence="2">The sequence shown here is derived from an EMBL/GenBank/DDBJ whole genome shotgun (WGS) entry which is preliminary data.</text>
</comment>
<dbReference type="PANTHER" id="PTHR33264:SF25">
    <property type="entry name" value="PROTEIN, PUTATIVE-RELATED"/>
    <property type="match status" value="1"/>
</dbReference>
<proteinExistence type="predicted"/>
<evidence type="ECO:0000313" key="2">
    <source>
        <dbReference type="EMBL" id="KAK7312696.1"/>
    </source>
</evidence>
<dbReference type="Proteomes" id="UP001367508">
    <property type="component" value="Unassembled WGS sequence"/>
</dbReference>
<name>A0AAN9PVT4_CANGL</name>
<organism evidence="2 3">
    <name type="scientific">Canavalia gladiata</name>
    <name type="common">Sword bean</name>
    <name type="synonym">Dolichos gladiatus</name>
    <dbReference type="NCBI Taxonomy" id="3824"/>
    <lineage>
        <taxon>Eukaryota</taxon>
        <taxon>Viridiplantae</taxon>
        <taxon>Streptophyta</taxon>
        <taxon>Embryophyta</taxon>
        <taxon>Tracheophyta</taxon>
        <taxon>Spermatophyta</taxon>
        <taxon>Magnoliopsida</taxon>
        <taxon>eudicotyledons</taxon>
        <taxon>Gunneridae</taxon>
        <taxon>Pentapetalae</taxon>
        <taxon>rosids</taxon>
        <taxon>fabids</taxon>
        <taxon>Fabales</taxon>
        <taxon>Fabaceae</taxon>
        <taxon>Papilionoideae</taxon>
        <taxon>50 kb inversion clade</taxon>
        <taxon>NPAAA clade</taxon>
        <taxon>indigoferoid/millettioid clade</taxon>
        <taxon>Phaseoleae</taxon>
        <taxon>Canavalia</taxon>
    </lineage>
</organism>
<accession>A0AAN9PVT4</accession>
<keyword evidence="3" id="KW-1185">Reference proteome</keyword>
<evidence type="ECO:0000313" key="3">
    <source>
        <dbReference type="Proteomes" id="UP001367508"/>
    </source>
</evidence>
<feature type="transmembrane region" description="Helical" evidence="1">
    <location>
        <begin position="18"/>
        <end position="35"/>
    </location>
</feature>
<protein>
    <submittedName>
        <fullName evidence="2">Uncharacterized protein</fullName>
    </submittedName>
</protein>
<reference evidence="2 3" key="1">
    <citation type="submission" date="2024-01" db="EMBL/GenBank/DDBJ databases">
        <title>The genomes of 5 underutilized Papilionoideae crops provide insights into root nodulation and disease resistanc.</title>
        <authorList>
            <person name="Jiang F."/>
        </authorList>
    </citation>
    <scope>NUCLEOTIDE SEQUENCE [LARGE SCALE GENOMIC DNA]</scope>
    <source>
        <strain evidence="2">LVBAO_FW01</strain>
        <tissue evidence="2">Leaves</tissue>
    </source>
</reference>
<dbReference type="EMBL" id="JAYMYQ010000009">
    <property type="protein sequence ID" value="KAK7312696.1"/>
    <property type="molecule type" value="Genomic_DNA"/>
</dbReference>
<gene>
    <name evidence="2" type="ORF">VNO77_36766</name>
</gene>
<dbReference type="AlphaFoldDB" id="A0AAN9PVT4"/>
<keyword evidence="1" id="KW-1133">Transmembrane helix</keyword>
<sequence>MAGGTAAECAAVACCPCAVLNLVFLALYTVPVGLFKKAAHKRRRRLMKSNVVGNKKNDVVIFQPQRSSSVDPGPTGLEEYLETEHPAAADKSEDVALEKEMWARFAGTGFWRMNFGNCIDLRLEEHSLAYVFLCYFSLFETVIRISNFSFARKIKKEIRFWSLVMDSFAIRNLVQFYDIQFIPSNPACLRSVVDVVFIIVQMDSEFIFICLLCGR</sequence>
<evidence type="ECO:0000256" key="1">
    <source>
        <dbReference type="SAM" id="Phobius"/>
    </source>
</evidence>